<evidence type="ECO:0000259" key="8">
    <source>
        <dbReference type="PROSITE" id="PS51162"/>
    </source>
</evidence>
<protein>
    <recommendedName>
        <fullName evidence="8">Thyroglobulin type-1 domain-containing protein</fullName>
    </recommendedName>
</protein>
<evidence type="ECO:0000256" key="1">
    <source>
        <dbReference type="ARBA" id="ARBA00004613"/>
    </source>
</evidence>
<name>A0A1D1V9I1_RAMVA</name>
<dbReference type="EMBL" id="BDGG01000003">
    <property type="protein sequence ID" value="GAU95493.1"/>
    <property type="molecule type" value="Genomic_DNA"/>
</dbReference>
<dbReference type="PROSITE" id="PS51162">
    <property type="entry name" value="THYROGLOBULIN_1_2"/>
    <property type="match status" value="1"/>
</dbReference>
<evidence type="ECO:0000256" key="3">
    <source>
        <dbReference type="ARBA" id="ARBA00022737"/>
    </source>
</evidence>
<dbReference type="Proteomes" id="UP000186922">
    <property type="component" value="Unassembled WGS sequence"/>
</dbReference>
<dbReference type="AlphaFoldDB" id="A0A1D1V9I1"/>
<organism evidence="9 10">
    <name type="scientific">Ramazzottius varieornatus</name>
    <name type="common">Water bear</name>
    <name type="synonym">Tardigrade</name>
    <dbReference type="NCBI Taxonomy" id="947166"/>
    <lineage>
        <taxon>Eukaryota</taxon>
        <taxon>Metazoa</taxon>
        <taxon>Ecdysozoa</taxon>
        <taxon>Tardigrada</taxon>
        <taxon>Eutardigrada</taxon>
        <taxon>Parachela</taxon>
        <taxon>Hypsibioidea</taxon>
        <taxon>Ramazzottiidae</taxon>
        <taxon>Ramazzottius</taxon>
    </lineage>
</organism>
<evidence type="ECO:0000256" key="5">
    <source>
        <dbReference type="PROSITE-ProRule" id="PRU00500"/>
    </source>
</evidence>
<dbReference type="GO" id="GO:0005604">
    <property type="term" value="C:basement membrane"/>
    <property type="evidence" value="ECO:0007669"/>
    <property type="project" value="TreeGrafter"/>
</dbReference>
<reference evidence="9 10" key="1">
    <citation type="journal article" date="2016" name="Nat. Commun.">
        <title>Extremotolerant tardigrade genome and improved radiotolerance of human cultured cells by tardigrade-unique protein.</title>
        <authorList>
            <person name="Hashimoto T."/>
            <person name="Horikawa D.D."/>
            <person name="Saito Y."/>
            <person name="Kuwahara H."/>
            <person name="Kozuka-Hata H."/>
            <person name="Shin-I T."/>
            <person name="Minakuchi Y."/>
            <person name="Ohishi K."/>
            <person name="Motoyama A."/>
            <person name="Aizu T."/>
            <person name="Enomoto A."/>
            <person name="Kondo K."/>
            <person name="Tanaka S."/>
            <person name="Hara Y."/>
            <person name="Koshikawa S."/>
            <person name="Sagara H."/>
            <person name="Miura T."/>
            <person name="Yokobori S."/>
            <person name="Miyagawa K."/>
            <person name="Suzuki Y."/>
            <person name="Kubo T."/>
            <person name="Oyama M."/>
            <person name="Kohara Y."/>
            <person name="Fujiyama A."/>
            <person name="Arakawa K."/>
            <person name="Katayama T."/>
            <person name="Toyoda A."/>
            <person name="Kunieda T."/>
        </authorList>
    </citation>
    <scope>NUCLEOTIDE SEQUENCE [LARGE SCALE GENOMIC DNA]</scope>
    <source>
        <strain evidence="9 10">YOKOZUNA-1</strain>
    </source>
</reference>
<dbReference type="Gene3D" id="4.10.800.10">
    <property type="entry name" value="Thyroglobulin type-1"/>
    <property type="match status" value="1"/>
</dbReference>
<evidence type="ECO:0000313" key="9">
    <source>
        <dbReference type="EMBL" id="GAU95493.1"/>
    </source>
</evidence>
<comment type="subcellular location">
    <subcellularLocation>
        <location evidence="1">Secreted</location>
    </subcellularLocation>
</comment>
<dbReference type="InterPro" id="IPR036857">
    <property type="entry name" value="Thyroglobulin_1_sf"/>
</dbReference>
<accession>A0A1D1V9I1</accession>
<dbReference type="CDD" id="cd00191">
    <property type="entry name" value="TY"/>
    <property type="match status" value="1"/>
</dbReference>
<evidence type="ECO:0000256" key="6">
    <source>
        <dbReference type="SAM" id="MobiDB-lite"/>
    </source>
</evidence>
<dbReference type="PANTHER" id="PTHR12352">
    <property type="entry name" value="SECRETED MODULAR CALCIUM-BINDING PROTEIN"/>
    <property type="match status" value="1"/>
</dbReference>
<keyword evidence="3" id="KW-0677">Repeat</keyword>
<feature type="disulfide bond" evidence="5">
    <location>
        <begin position="51"/>
        <end position="58"/>
    </location>
</feature>
<evidence type="ECO:0000313" key="10">
    <source>
        <dbReference type="Proteomes" id="UP000186922"/>
    </source>
</evidence>
<evidence type="ECO:0000256" key="7">
    <source>
        <dbReference type="SAM" id="SignalP"/>
    </source>
</evidence>
<gene>
    <name evidence="9" type="primary">RvY_07103</name>
    <name evidence="9" type="synonym">RvY_07103.1</name>
    <name evidence="9" type="ORF">RvY_07103-1</name>
</gene>
<feature type="region of interest" description="Disordered" evidence="6">
    <location>
        <begin position="74"/>
        <end position="110"/>
    </location>
</feature>
<dbReference type="PANTHER" id="PTHR12352:SF3">
    <property type="entry name" value="NIDOGEN-2"/>
    <property type="match status" value="1"/>
</dbReference>
<evidence type="ECO:0000256" key="4">
    <source>
        <dbReference type="ARBA" id="ARBA00023157"/>
    </source>
</evidence>
<dbReference type="InterPro" id="IPR000716">
    <property type="entry name" value="Thyroglobulin_1"/>
</dbReference>
<dbReference type="SMART" id="SM00211">
    <property type="entry name" value="TY"/>
    <property type="match status" value="1"/>
</dbReference>
<proteinExistence type="predicted"/>
<dbReference type="SUPFAM" id="SSF57610">
    <property type="entry name" value="Thyroglobulin type-1 domain"/>
    <property type="match status" value="1"/>
</dbReference>
<feature type="chain" id="PRO_5008898180" description="Thyroglobulin type-1 domain-containing protein" evidence="7">
    <location>
        <begin position="25"/>
        <end position="110"/>
    </location>
</feature>
<dbReference type="Pfam" id="PF00086">
    <property type="entry name" value="Thyroglobulin_1"/>
    <property type="match status" value="1"/>
</dbReference>
<feature type="domain" description="Thyroglobulin type-1" evidence="8">
    <location>
        <begin position="7"/>
        <end position="82"/>
    </location>
</feature>
<dbReference type="GO" id="GO:0005615">
    <property type="term" value="C:extracellular space"/>
    <property type="evidence" value="ECO:0007669"/>
    <property type="project" value="TreeGrafter"/>
</dbReference>
<dbReference type="InterPro" id="IPR051950">
    <property type="entry name" value="Dev_reg/Prot_inhib"/>
</dbReference>
<dbReference type="OrthoDB" id="406800at2759"/>
<feature type="signal peptide" evidence="7">
    <location>
        <begin position="1"/>
        <end position="24"/>
    </location>
</feature>
<sequence length="110" mass="11891">MCSSGSLLVCLVGISALYFSVASAHKIIPDLVVGNYRPQVDSNGNLNPAQCHAGTGYCWCVDWDGTILGENVRGEDPSSLNCEQKRQERMQPPTIADRPPPQHSNGDSTF</sequence>
<keyword evidence="2" id="KW-0964">Secreted</keyword>
<dbReference type="GO" id="GO:0007160">
    <property type="term" value="P:cell-matrix adhesion"/>
    <property type="evidence" value="ECO:0007669"/>
    <property type="project" value="TreeGrafter"/>
</dbReference>
<keyword evidence="7" id="KW-0732">Signal</keyword>
<comment type="caution">
    <text evidence="9">The sequence shown here is derived from an EMBL/GenBank/DDBJ whole genome shotgun (WGS) entry which is preliminary data.</text>
</comment>
<comment type="caution">
    <text evidence="5">Lacks conserved residue(s) required for the propagation of feature annotation.</text>
</comment>
<keyword evidence="10" id="KW-1185">Reference proteome</keyword>
<evidence type="ECO:0000256" key="2">
    <source>
        <dbReference type="ARBA" id="ARBA00022525"/>
    </source>
</evidence>
<keyword evidence="4 5" id="KW-1015">Disulfide bond</keyword>